<dbReference type="GeneID" id="33912891"/>
<dbReference type="CTD" id="4539"/>
<organism evidence="2">
    <name type="scientific">Ruditapes decussatus</name>
    <dbReference type="NCBI Taxonomy" id="104385"/>
    <lineage>
        <taxon>Eukaryota</taxon>
        <taxon>Metazoa</taxon>
        <taxon>Spiralia</taxon>
        <taxon>Lophotrochozoa</taxon>
        <taxon>Mollusca</taxon>
        <taxon>Bivalvia</taxon>
        <taxon>Autobranchia</taxon>
        <taxon>Heteroconchia</taxon>
        <taxon>Euheterodonta</taxon>
        <taxon>Imparidentia</taxon>
        <taxon>Neoheterodontei</taxon>
        <taxon>Venerida</taxon>
        <taxon>Veneroidea</taxon>
        <taxon>Veneridae</taxon>
        <taxon>Ruditapes</taxon>
    </lineage>
</organism>
<keyword evidence="1" id="KW-0812">Transmembrane</keyword>
<accession>A0A219LUW0</accession>
<protein>
    <submittedName>
        <fullName evidence="2">NADH dehydrogenase subunit 4L</fullName>
    </submittedName>
</protein>
<keyword evidence="2" id="KW-0496">Mitochondrion</keyword>
<feature type="transmembrane region" description="Helical" evidence="1">
    <location>
        <begin position="47"/>
        <end position="71"/>
    </location>
</feature>
<evidence type="ECO:0000313" key="2">
    <source>
        <dbReference type="EMBL" id="AJY78591.1"/>
    </source>
</evidence>
<proteinExistence type="predicted"/>
<evidence type="ECO:0000256" key="1">
    <source>
        <dbReference type="SAM" id="Phobius"/>
    </source>
</evidence>
<dbReference type="RefSeq" id="YP_009422186.1">
    <property type="nucleotide sequence ID" value="NC_035757.1"/>
</dbReference>
<dbReference type="EMBL" id="KP089983">
    <property type="protein sequence ID" value="AJY78591.1"/>
    <property type="molecule type" value="Genomic_DNA"/>
</dbReference>
<dbReference type="AlphaFoldDB" id="A0A219LUW0"/>
<sequence length="90" mass="10110">MGVCFFSILCVAWQDKFFLNILLLFEFFMLSLLVLCMYAGMLKMSAMVAYLCIMVLCLDVSGSVMGLALLVNSSRKASKKKVHAFSFLVF</sequence>
<keyword evidence="1" id="KW-0472">Membrane</keyword>
<dbReference type="Gene3D" id="1.10.287.3510">
    <property type="match status" value="1"/>
</dbReference>
<geneLocation type="mitochondrion" evidence="2"/>
<gene>
    <name evidence="2" type="primary">ND4L</name>
</gene>
<name>A0A219LUW0_9BIVA</name>
<keyword evidence="1" id="KW-1133">Transmembrane helix</keyword>
<feature type="transmembrane region" description="Helical" evidence="1">
    <location>
        <begin position="17"/>
        <end position="41"/>
    </location>
</feature>
<reference evidence="2" key="1">
    <citation type="submission" date="2014-10" db="EMBL/GenBank/DDBJ databases">
        <authorList>
            <person name="Seo M.-J."/>
            <person name="Seok Y.J."/>
            <person name="Cha I.-T."/>
        </authorList>
    </citation>
    <scope>NUCLEOTIDE SEQUENCE</scope>
    <source>
        <tissue evidence="2">Gonad</tissue>
    </source>
</reference>